<organism evidence="2 3">
    <name type="scientific">Porphyra umbilicalis</name>
    <name type="common">Purple laver</name>
    <name type="synonym">Red alga</name>
    <dbReference type="NCBI Taxonomy" id="2786"/>
    <lineage>
        <taxon>Eukaryota</taxon>
        <taxon>Rhodophyta</taxon>
        <taxon>Bangiophyceae</taxon>
        <taxon>Bangiales</taxon>
        <taxon>Bangiaceae</taxon>
        <taxon>Porphyra</taxon>
    </lineage>
</organism>
<evidence type="ECO:0000313" key="2">
    <source>
        <dbReference type="EMBL" id="OSX79689.1"/>
    </source>
</evidence>
<feature type="region of interest" description="Disordered" evidence="1">
    <location>
        <begin position="86"/>
        <end position="145"/>
    </location>
</feature>
<feature type="compositionally biased region" description="Pro residues" evidence="1">
    <location>
        <begin position="115"/>
        <end position="131"/>
    </location>
</feature>
<feature type="compositionally biased region" description="Low complexity" evidence="1">
    <location>
        <begin position="49"/>
        <end position="61"/>
    </location>
</feature>
<evidence type="ECO:0000313" key="3">
    <source>
        <dbReference type="Proteomes" id="UP000218209"/>
    </source>
</evidence>
<accession>A0A1X6PFR2</accession>
<gene>
    <name evidence="2" type="ORF">BU14_0072s0047</name>
</gene>
<dbReference type="AlphaFoldDB" id="A0A1X6PFR2"/>
<keyword evidence="3" id="KW-1185">Reference proteome</keyword>
<sequence>MRPATPTPARWDRVARPRGRCTLTAAAAAPPRPAARQLDGCRPATRRLPPATAGTGATAHPAAPPPAAHRRPAAGVGLATAAAVAVRGGRAARRGGGGCGGRRRRSRRSGGRLPCVPPPPRGSPTVQPPGAPRAAVPDTAPPPPDLVIRFRYRSNSIGCSTNGREQPGRDEPRPTGDALRHTIVSIHPPDDQEHCPCAGQRQWPADQFVALFHSWCVGFSTPIPAVPQLFSLQFVLSPGLL</sequence>
<feature type="region of interest" description="Disordered" evidence="1">
    <location>
        <begin position="1"/>
        <end position="74"/>
    </location>
</feature>
<protein>
    <submittedName>
        <fullName evidence="2">Uncharacterized protein</fullName>
    </submittedName>
</protein>
<feature type="compositionally biased region" description="Basic residues" evidence="1">
    <location>
        <begin position="101"/>
        <end position="110"/>
    </location>
</feature>
<proteinExistence type="predicted"/>
<name>A0A1X6PFR2_PORUM</name>
<dbReference type="EMBL" id="KV918787">
    <property type="protein sequence ID" value="OSX79689.1"/>
    <property type="molecule type" value="Genomic_DNA"/>
</dbReference>
<evidence type="ECO:0000256" key="1">
    <source>
        <dbReference type="SAM" id="MobiDB-lite"/>
    </source>
</evidence>
<reference evidence="2 3" key="1">
    <citation type="submission" date="2017-03" db="EMBL/GenBank/DDBJ databases">
        <title>WGS assembly of Porphyra umbilicalis.</title>
        <authorList>
            <person name="Brawley S.H."/>
            <person name="Blouin N.A."/>
            <person name="Ficko-Blean E."/>
            <person name="Wheeler G.L."/>
            <person name="Lohr M."/>
            <person name="Goodson H.V."/>
            <person name="Jenkins J.W."/>
            <person name="Blaby-Haas C.E."/>
            <person name="Helliwell K.E."/>
            <person name="Chan C."/>
            <person name="Marriage T."/>
            <person name="Bhattacharya D."/>
            <person name="Klein A.S."/>
            <person name="Badis Y."/>
            <person name="Brodie J."/>
            <person name="Cao Y."/>
            <person name="Collen J."/>
            <person name="Dittami S.M."/>
            <person name="Gachon C.M."/>
            <person name="Green B.R."/>
            <person name="Karpowicz S."/>
            <person name="Kim J.W."/>
            <person name="Kudahl U."/>
            <person name="Lin S."/>
            <person name="Michel G."/>
            <person name="Mittag M."/>
            <person name="Olson B.J."/>
            <person name="Pangilinan J."/>
            <person name="Peng Y."/>
            <person name="Qiu H."/>
            <person name="Shu S."/>
            <person name="Singer J.T."/>
            <person name="Smith A.G."/>
            <person name="Sprecher B.N."/>
            <person name="Wagner V."/>
            <person name="Wang W."/>
            <person name="Wang Z.-Y."/>
            <person name="Yan J."/>
            <person name="Yarish C."/>
            <person name="Zoeuner-Riek S."/>
            <person name="Zhuang Y."/>
            <person name="Zou Y."/>
            <person name="Lindquist E.A."/>
            <person name="Grimwood J."/>
            <person name="Barry K."/>
            <person name="Rokhsar D.S."/>
            <person name="Schmutz J."/>
            <person name="Stiller J.W."/>
            <person name="Grossman A.R."/>
            <person name="Prochnik S.E."/>
        </authorList>
    </citation>
    <scope>NUCLEOTIDE SEQUENCE [LARGE SCALE GENOMIC DNA]</scope>
    <source>
        <strain evidence="2">4086291</strain>
    </source>
</reference>
<dbReference type="Proteomes" id="UP000218209">
    <property type="component" value="Unassembled WGS sequence"/>
</dbReference>